<dbReference type="InterPro" id="IPR010419">
    <property type="entry name" value="CO_DH_gsu"/>
</dbReference>
<dbReference type="InterPro" id="IPR023393">
    <property type="entry name" value="START-like_dom_sf"/>
</dbReference>
<protein>
    <recommendedName>
        <fullName evidence="3">Carbon monoxide dehydrogenase subunit G</fullName>
    </recommendedName>
</protein>
<dbReference type="SUPFAM" id="SSF55961">
    <property type="entry name" value="Bet v1-like"/>
    <property type="match status" value="1"/>
</dbReference>
<keyword evidence="2" id="KW-1185">Reference proteome</keyword>
<dbReference type="RefSeq" id="WP_221289538.1">
    <property type="nucleotide sequence ID" value="NZ_AP024597.1"/>
</dbReference>
<dbReference type="EMBL" id="AP024597">
    <property type="protein sequence ID" value="BCU69518.1"/>
    <property type="molecule type" value="Genomic_DNA"/>
</dbReference>
<organism evidence="1 2">
    <name type="scientific">Stygiolobus caldivivus</name>
    <dbReference type="NCBI Taxonomy" id="2824673"/>
    <lineage>
        <taxon>Archaea</taxon>
        <taxon>Thermoproteota</taxon>
        <taxon>Thermoprotei</taxon>
        <taxon>Sulfolobales</taxon>
        <taxon>Sulfolobaceae</taxon>
        <taxon>Stygiolobus</taxon>
    </lineage>
</organism>
<evidence type="ECO:0000313" key="1">
    <source>
        <dbReference type="EMBL" id="BCU69518.1"/>
    </source>
</evidence>
<name>A0A8D5U5P3_9CREN</name>
<dbReference type="Proteomes" id="UP000825123">
    <property type="component" value="Chromosome"/>
</dbReference>
<evidence type="ECO:0000313" key="2">
    <source>
        <dbReference type="Proteomes" id="UP000825123"/>
    </source>
</evidence>
<dbReference type="KEGG" id="csty:KN1_08150"/>
<evidence type="ECO:0008006" key="3">
    <source>
        <dbReference type="Google" id="ProtNLM"/>
    </source>
</evidence>
<dbReference type="Gene3D" id="3.30.530.20">
    <property type="match status" value="1"/>
</dbReference>
<dbReference type="Pfam" id="PF06240">
    <property type="entry name" value="COXG"/>
    <property type="match status" value="1"/>
</dbReference>
<dbReference type="AlphaFoldDB" id="A0A8D5U5P3"/>
<gene>
    <name evidence="1" type="ORF">KN1_08150</name>
</gene>
<sequence length="134" mass="14894">MKISGEVDIKNVDRAEKFLSSYENLINCLPGVTEVKGREFSAKVKIGFLSLEAKGEVKFYDFKGNMSTSIIEVKGVGVNSTITSKVKIVGNKLLYEVDYEAQVNIKGLEKIVEKQANKISEEIITCTKQRINEG</sequence>
<proteinExistence type="predicted"/>
<dbReference type="GeneID" id="66162570"/>
<accession>A0A8D5U5P3</accession>
<reference evidence="1 2" key="1">
    <citation type="submission" date="2021-04" db="EMBL/GenBank/DDBJ databases">
        <title>Complete genome sequence of Stygiolobus sp. KN-1.</title>
        <authorList>
            <person name="Nakamura K."/>
            <person name="Sakai H."/>
            <person name="Kurosawa N."/>
        </authorList>
    </citation>
    <scope>NUCLEOTIDE SEQUENCE [LARGE SCALE GENOMIC DNA]</scope>
    <source>
        <strain evidence="1 2">KN-1</strain>
    </source>
</reference>